<dbReference type="Pfam" id="PF08447">
    <property type="entry name" value="PAS_3"/>
    <property type="match status" value="1"/>
</dbReference>
<dbReference type="OrthoDB" id="5287236at2"/>
<dbReference type="CDD" id="cd00082">
    <property type="entry name" value="HisKA"/>
    <property type="match status" value="1"/>
</dbReference>
<comment type="subcellular location">
    <subcellularLocation>
        <location evidence="2">Cell membrane</location>
        <topology evidence="2">Multi-pass membrane protein</topology>
    </subcellularLocation>
</comment>
<dbReference type="InterPro" id="IPR001610">
    <property type="entry name" value="PAC"/>
</dbReference>
<dbReference type="Gene3D" id="3.30.450.350">
    <property type="entry name" value="CHASE domain"/>
    <property type="match status" value="1"/>
</dbReference>
<evidence type="ECO:0000259" key="20">
    <source>
        <dbReference type="PROSITE" id="PS50110"/>
    </source>
</evidence>
<feature type="modified residue" description="4-aspartylphosphate" evidence="17">
    <location>
        <position position="1218"/>
    </location>
</feature>
<evidence type="ECO:0000256" key="8">
    <source>
        <dbReference type="ARBA" id="ARBA00022741"/>
    </source>
</evidence>
<dbReference type="PRINTS" id="PR00344">
    <property type="entry name" value="BCTRLSENSOR"/>
</dbReference>
<dbReference type="InterPro" id="IPR036641">
    <property type="entry name" value="HPT_dom_sf"/>
</dbReference>
<dbReference type="SUPFAM" id="SSF47384">
    <property type="entry name" value="Homodimeric domain of signal transducing histidine kinase"/>
    <property type="match status" value="1"/>
</dbReference>
<dbReference type="Pfam" id="PF02518">
    <property type="entry name" value="HATPase_c"/>
    <property type="match status" value="1"/>
</dbReference>
<evidence type="ECO:0000256" key="14">
    <source>
        <dbReference type="ARBA" id="ARBA00064003"/>
    </source>
</evidence>
<feature type="modified residue" description="4-aspartylphosphate" evidence="17">
    <location>
        <position position="1073"/>
    </location>
</feature>
<evidence type="ECO:0000256" key="9">
    <source>
        <dbReference type="ARBA" id="ARBA00022777"/>
    </source>
</evidence>
<dbReference type="GO" id="GO:0000155">
    <property type="term" value="F:phosphorelay sensor kinase activity"/>
    <property type="evidence" value="ECO:0007669"/>
    <property type="project" value="InterPro"/>
</dbReference>
<dbReference type="InterPro" id="IPR008207">
    <property type="entry name" value="Sig_transdc_His_kin_Hpt_dom"/>
</dbReference>
<name>A0A2S5KY87_9PROT</name>
<dbReference type="PANTHER" id="PTHR45339:SF1">
    <property type="entry name" value="HYBRID SIGNAL TRANSDUCTION HISTIDINE KINASE J"/>
    <property type="match status" value="1"/>
</dbReference>
<comment type="subunit">
    <text evidence="14">At low DSF concentrations, interacts with RpfF.</text>
</comment>
<feature type="domain" description="CHASE" evidence="23">
    <location>
        <begin position="77"/>
        <end position="226"/>
    </location>
</feature>
<dbReference type="InterPro" id="IPR042240">
    <property type="entry name" value="CHASE_sf"/>
</dbReference>
<feature type="modified residue" description="Phosphohistidine" evidence="16">
    <location>
        <position position="1357"/>
    </location>
</feature>
<evidence type="ECO:0000256" key="4">
    <source>
        <dbReference type="ARBA" id="ARBA00022475"/>
    </source>
</evidence>
<comment type="catalytic activity">
    <reaction evidence="1">
        <text>ATP + protein L-histidine = ADP + protein N-phospho-L-histidine.</text>
        <dbReference type="EC" id="2.7.13.3"/>
    </reaction>
</comment>
<dbReference type="SUPFAM" id="SSF52172">
    <property type="entry name" value="CheY-like"/>
    <property type="match status" value="2"/>
</dbReference>
<keyword evidence="6" id="KW-0808">Transferase</keyword>
<dbReference type="Gene3D" id="3.30.450.20">
    <property type="entry name" value="PAS domain"/>
    <property type="match status" value="3"/>
</dbReference>
<dbReference type="Pfam" id="PF00512">
    <property type="entry name" value="HisKA"/>
    <property type="match status" value="1"/>
</dbReference>
<proteinExistence type="predicted"/>
<keyword evidence="12" id="KW-0902">Two-component regulatory system</keyword>
<feature type="domain" description="HPt" evidence="24">
    <location>
        <begin position="1318"/>
        <end position="1412"/>
    </location>
</feature>
<evidence type="ECO:0000256" key="13">
    <source>
        <dbReference type="ARBA" id="ARBA00023136"/>
    </source>
</evidence>
<feature type="domain" description="PAC" evidence="22">
    <location>
        <begin position="414"/>
        <end position="466"/>
    </location>
</feature>
<feature type="domain" description="PAC" evidence="22">
    <location>
        <begin position="711"/>
        <end position="763"/>
    </location>
</feature>
<dbReference type="PROSITE" id="PS50110">
    <property type="entry name" value="RESPONSE_REGULATORY"/>
    <property type="match status" value="2"/>
</dbReference>
<dbReference type="EC" id="2.7.13.3" evidence="3"/>
<dbReference type="InterPro" id="IPR035965">
    <property type="entry name" value="PAS-like_dom_sf"/>
</dbReference>
<evidence type="ECO:0000256" key="15">
    <source>
        <dbReference type="ARBA" id="ARBA00068150"/>
    </source>
</evidence>
<keyword evidence="7 18" id="KW-0812">Transmembrane</keyword>
<keyword evidence="13 18" id="KW-0472">Membrane</keyword>
<accession>A0A2S5KY87</accession>
<dbReference type="SUPFAM" id="SSF55785">
    <property type="entry name" value="PYP-like sensor domain (PAS domain)"/>
    <property type="match status" value="3"/>
</dbReference>
<keyword evidence="9 25" id="KW-0418">Kinase</keyword>
<feature type="domain" description="Response regulatory" evidence="20">
    <location>
        <begin position="1019"/>
        <end position="1143"/>
    </location>
</feature>
<dbReference type="Gene3D" id="3.40.50.2300">
    <property type="match status" value="2"/>
</dbReference>
<comment type="caution">
    <text evidence="25">The sequence shown here is derived from an EMBL/GenBank/DDBJ whole genome shotgun (WGS) entry which is preliminary data.</text>
</comment>
<dbReference type="SUPFAM" id="SSF47226">
    <property type="entry name" value="Histidine-containing phosphotransfer domain, HPT domain"/>
    <property type="match status" value="1"/>
</dbReference>
<dbReference type="Gene3D" id="3.30.565.10">
    <property type="entry name" value="Histidine kinase-like ATPase, C-terminal domain"/>
    <property type="match status" value="1"/>
</dbReference>
<evidence type="ECO:0000256" key="7">
    <source>
        <dbReference type="ARBA" id="ARBA00022692"/>
    </source>
</evidence>
<keyword evidence="10" id="KW-0067">ATP-binding</keyword>
<evidence type="ECO:0000256" key="18">
    <source>
        <dbReference type="SAM" id="Phobius"/>
    </source>
</evidence>
<dbReference type="CDD" id="cd16922">
    <property type="entry name" value="HATPase_EvgS-ArcB-TorS-like"/>
    <property type="match status" value="1"/>
</dbReference>
<dbReference type="InterPro" id="IPR000014">
    <property type="entry name" value="PAS"/>
</dbReference>
<evidence type="ECO:0000313" key="26">
    <source>
        <dbReference type="Proteomes" id="UP000238196"/>
    </source>
</evidence>
<dbReference type="PANTHER" id="PTHR45339">
    <property type="entry name" value="HYBRID SIGNAL TRANSDUCTION HISTIDINE KINASE J"/>
    <property type="match status" value="1"/>
</dbReference>
<evidence type="ECO:0000256" key="2">
    <source>
        <dbReference type="ARBA" id="ARBA00004651"/>
    </source>
</evidence>
<dbReference type="Proteomes" id="UP000238196">
    <property type="component" value="Unassembled WGS sequence"/>
</dbReference>
<dbReference type="NCBIfam" id="TIGR00229">
    <property type="entry name" value="sensory_box"/>
    <property type="match status" value="2"/>
</dbReference>
<dbReference type="Pfam" id="PF00989">
    <property type="entry name" value="PAS"/>
    <property type="match status" value="1"/>
</dbReference>
<dbReference type="SMART" id="SM01079">
    <property type="entry name" value="CHASE"/>
    <property type="match status" value="1"/>
</dbReference>
<dbReference type="GO" id="GO:0005886">
    <property type="term" value="C:plasma membrane"/>
    <property type="evidence" value="ECO:0007669"/>
    <property type="project" value="UniProtKB-SubCell"/>
</dbReference>
<dbReference type="InterPro" id="IPR011006">
    <property type="entry name" value="CheY-like_superfamily"/>
</dbReference>
<dbReference type="InterPro" id="IPR013767">
    <property type="entry name" value="PAS_fold"/>
</dbReference>
<feature type="domain" description="PAS" evidence="21">
    <location>
        <begin position="501"/>
        <end position="530"/>
    </location>
</feature>
<evidence type="ECO:0000256" key="10">
    <source>
        <dbReference type="ARBA" id="ARBA00022840"/>
    </source>
</evidence>
<dbReference type="Pfam" id="PF03924">
    <property type="entry name" value="CHASE"/>
    <property type="match status" value="1"/>
</dbReference>
<dbReference type="SMART" id="SM00388">
    <property type="entry name" value="HisKA"/>
    <property type="match status" value="1"/>
</dbReference>
<evidence type="ECO:0000256" key="11">
    <source>
        <dbReference type="ARBA" id="ARBA00022989"/>
    </source>
</evidence>
<evidence type="ECO:0000256" key="3">
    <source>
        <dbReference type="ARBA" id="ARBA00012438"/>
    </source>
</evidence>
<keyword evidence="8" id="KW-0547">Nucleotide-binding</keyword>
<dbReference type="Pfam" id="PF01627">
    <property type="entry name" value="Hpt"/>
    <property type="match status" value="1"/>
</dbReference>
<dbReference type="InterPro" id="IPR004358">
    <property type="entry name" value="Sig_transdc_His_kin-like_C"/>
</dbReference>
<dbReference type="Pfam" id="PF13426">
    <property type="entry name" value="PAS_9"/>
    <property type="match status" value="1"/>
</dbReference>
<dbReference type="InterPro" id="IPR005467">
    <property type="entry name" value="His_kinase_dom"/>
</dbReference>
<keyword evidence="11 18" id="KW-1133">Transmembrane helix</keyword>
<dbReference type="InterPro" id="IPR001789">
    <property type="entry name" value="Sig_transdc_resp-reg_receiver"/>
</dbReference>
<dbReference type="GO" id="GO:0005524">
    <property type="term" value="F:ATP binding"/>
    <property type="evidence" value="ECO:0007669"/>
    <property type="project" value="UniProtKB-KW"/>
</dbReference>
<organism evidence="25 26">
    <name type="scientific">Proteobacteria bacterium 228</name>
    <dbReference type="NCBI Taxonomy" id="2083153"/>
    <lineage>
        <taxon>Bacteria</taxon>
        <taxon>Pseudomonadati</taxon>
        <taxon>Pseudomonadota</taxon>
    </lineage>
</organism>
<dbReference type="SMART" id="SM00387">
    <property type="entry name" value="HATPase_c"/>
    <property type="match status" value="1"/>
</dbReference>
<dbReference type="SMART" id="SM00091">
    <property type="entry name" value="PAS"/>
    <property type="match status" value="3"/>
</dbReference>
<feature type="transmembrane region" description="Helical" evidence="18">
    <location>
        <begin position="308"/>
        <end position="330"/>
    </location>
</feature>
<dbReference type="Gene3D" id="1.10.287.130">
    <property type="match status" value="1"/>
</dbReference>
<sequence length="1505" mass="166433">MKLILNAVAKDKWALGTLILGVVISFALALRLDSSNHQQIERFTQHEVRELADTVLGRIRLYQYGLRAVRGLVMASGERGISREKFSDYNMTRDITQEFPDARGFGFIRKVSAEELPDFLRLAKNDGWPTFSIRQFAPHDGDLFVIQYIEPVNTNREAIGLDIASEHNRREAAEAAMESGQVRLSAPITLVQASGAPLQSFLIMLPIYQTAHLPDTLEQRREQLIGWSYAPLIMSEIAYDHRYISSGVNVVISDITDTQPAIFFKIDSDLSNPLHLQIDDETIFGRTLRFEVSVTPEYVAGLDQYSPVALALVGGGISLFIALLVGLAHVSYRGRMQLLEEQSKLASIAEASADGIIGKTLEGVVTSWNCGAERLFGYTREEAIGRSILELVVPDYLVHEEAEILASISDGEPVPYKESVRRRKDGSLVHVAVAVSPVVNAGKVVGASKAVRDISRQKSIEEEIRRLNTSLEQQVAERTADLDRLNLLFSNVLTAASEFSVIATDTDGIVTLFNRGAELMLGYQADEVVGLVSPAIFHDEQEMQARKAELEAEYGVPLRPIQVFTYCSEIGRSETREWSYIRKDGVRLPVSLVVTSMRNNQGEIIGYLGIGIDVTRQKQQQADLLSAKMQILKTSEQLLLASHVAELGIWSWDIDTDRLEWNDKMYQLYEYPVDLRQQGLTYAHWESRLNPDDRLEVATSLRQASQTGEHFQATFRLQLPTGISRYLQAVAYAERDYTGKIFRITGINRDVTSEQELESSLRFAKEQADAASAAKSMFLANMSHEIRTPMNAVLGMLQLLKQSELNTSQRDFADKAQIAAKSLLSLLNDILDYSKIDAGKLVLDVHTFSLSELINDLVVILSANLGGKNIELLFDVDTALPDRLLGDRLRLQQVLINLASNAIKFTERGQVVVSVSQYQQAADRVGLRFSVQDSGIGISTEQQQRIFEGFSQAEASTTRRYGGTGLGLAISRQLVTLMGGDLQLSSQPEQGSRFWFDLTLPSAPATQRPQTCRLPSGYRVLVVDDNQAAREIMARTLQGLGAEVIVAESGAEALRLIRQFDLTEKGIELVVLDWRMPEMNGEELAQRIKTDSTLITVPLIMMVTAFGREELVSSYRAGQALFDALLTKPVLTQQLTDEIDALLSTGKGRQEQSVIPEQSRHELQGMKLLLVEDNEFNQLVARELLGREGAEVEVVAGGLAGVERVVTGTQRYDAVLMDMQMPDIDGLEATRRIRNDSRFRDLPIIAMTANVSQADQQACRQAGMTAHLGKPLDMEQVIATLLTCTGRSATAAPSQSAVFNSTEQPTDRSHVVSRFGGNMTLYRSLLGAFEDDLSLQLGSLREAVNNQQEAEVRAILHTLRGTASTVGLAEVSSRIAAVERLARGNVEGQPFVTLADELEQLAHREQAAIKQWLAEQFPAEAPSAGPEQTTDLSSVTALIHQIRDGLEAGDLQALDLTAELCQRLAGQPYEAPLGVLRSLVESMQFEEAQHLLSSLEVTFTRTGEQ</sequence>
<dbReference type="PROSITE" id="PS50894">
    <property type="entry name" value="HPT"/>
    <property type="match status" value="1"/>
</dbReference>
<dbReference type="InterPro" id="IPR003661">
    <property type="entry name" value="HisK_dim/P_dom"/>
</dbReference>
<dbReference type="SUPFAM" id="SSF55874">
    <property type="entry name" value="ATPase domain of HSP90 chaperone/DNA topoisomerase II/histidine kinase"/>
    <property type="match status" value="1"/>
</dbReference>
<evidence type="ECO:0000256" key="1">
    <source>
        <dbReference type="ARBA" id="ARBA00000085"/>
    </source>
</evidence>
<dbReference type="SMART" id="SM00073">
    <property type="entry name" value="HPT"/>
    <property type="match status" value="1"/>
</dbReference>
<evidence type="ECO:0000313" key="25">
    <source>
        <dbReference type="EMBL" id="PPC79236.1"/>
    </source>
</evidence>
<dbReference type="InterPro" id="IPR003594">
    <property type="entry name" value="HATPase_dom"/>
</dbReference>
<protein>
    <recommendedName>
        <fullName evidence="15">Sensory/regulatory protein RpfC</fullName>
        <ecNumber evidence="3">2.7.13.3</ecNumber>
    </recommendedName>
</protein>
<evidence type="ECO:0000259" key="22">
    <source>
        <dbReference type="PROSITE" id="PS50113"/>
    </source>
</evidence>
<evidence type="ECO:0000256" key="17">
    <source>
        <dbReference type="PROSITE-ProRule" id="PRU00169"/>
    </source>
</evidence>
<reference evidence="25 26" key="1">
    <citation type="submission" date="2018-02" db="EMBL/GenBank/DDBJ databases">
        <title>novel marine gammaproteobacteria from coastal saline agro ecosystem.</title>
        <authorList>
            <person name="Krishnan R."/>
            <person name="Ramesh Kumar N."/>
        </authorList>
    </citation>
    <scope>NUCLEOTIDE SEQUENCE [LARGE SCALE GENOMIC DNA]</scope>
    <source>
        <strain evidence="25 26">228</strain>
    </source>
</reference>
<evidence type="ECO:0000259" key="19">
    <source>
        <dbReference type="PROSITE" id="PS50109"/>
    </source>
</evidence>
<dbReference type="FunFam" id="3.30.565.10:FF:000010">
    <property type="entry name" value="Sensor histidine kinase RcsC"/>
    <property type="match status" value="1"/>
</dbReference>
<dbReference type="InterPro" id="IPR006189">
    <property type="entry name" value="CHASE_dom"/>
</dbReference>
<dbReference type="SMART" id="SM00448">
    <property type="entry name" value="REC"/>
    <property type="match status" value="2"/>
</dbReference>
<dbReference type="EMBL" id="PRLP01000004">
    <property type="protein sequence ID" value="PPC79236.1"/>
    <property type="molecule type" value="Genomic_DNA"/>
</dbReference>
<dbReference type="InterPro" id="IPR036097">
    <property type="entry name" value="HisK_dim/P_sf"/>
</dbReference>
<dbReference type="CDD" id="cd17546">
    <property type="entry name" value="REC_hyHK_CKI1_RcsC-like"/>
    <property type="match status" value="2"/>
</dbReference>
<dbReference type="PROSITE" id="PS50839">
    <property type="entry name" value="CHASE"/>
    <property type="match status" value="1"/>
</dbReference>
<keyword evidence="4" id="KW-1003">Cell membrane</keyword>
<evidence type="ECO:0000256" key="6">
    <source>
        <dbReference type="ARBA" id="ARBA00022679"/>
    </source>
</evidence>
<dbReference type="InterPro" id="IPR013655">
    <property type="entry name" value="PAS_fold_3"/>
</dbReference>
<feature type="domain" description="PAC" evidence="22">
    <location>
        <begin position="574"/>
        <end position="626"/>
    </location>
</feature>
<dbReference type="PROSITE" id="PS50109">
    <property type="entry name" value="HIS_KIN"/>
    <property type="match status" value="1"/>
</dbReference>
<evidence type="ECO:0000259" key="24">
    <source>
        <dbReference type="PROSITE" id="PS50894"/>
    </source>
</evidence>
<dbReference type="PROSITE" id="PS50113">
    <property type="entry name" value="PAC"/>
    <property type="match status" value="3"/>
</dbReference>
<dbReference type="InterPro" id="IPR036890">
    <property type="entry name" value="HATPase_C_sf"/>
</dbReference>
<dbReference type="Pfam" id="PF00072">
    <property type="entry name" value="Response_reg"/>
    <property type="match status" value="2"/>
</dbReference>
<feature type="domain" description="Response regulatory" evidence="20">
    <location>
        <begin position="1167"/>
        <end position="1285"/>
    </location>
</feature>
<evidence type="ECO:0000256" key="16">
    <source>
        <dbReference type="PROSITE-ProRule" id="PRU00110"/>
    </source>
</evidence>
<feature type="domain" description="Histidine kinase" evidence="19">
    <location>
        <begin position="781"/>
        <end position="1002"/>
    </location>
</feature>
<dbReference type="FunFam" id="1.10.287.130:FF:000002">
    <property type="entry name" value="Two-component osmosensing histidine kinase"/>
    <property type="match status" value="1"/>
</dbReference>
<feature type="domain" description="PAS" evidence="21">
    <location>
        <begin position="341"/>
        <end position="395"/>
    </location>
</feature>
<evidence type="ECO:0000259" key="21">
    <source>
        <dbReference type="PROSITE" id="PS50112"/>
    </source>
</evidence>
<dbReference type="SMART" id="SM00086">
    <property type="entry name" value="PAC"/>
    <property type="match status" value="3"/>
</dbReference>
<gene>
    <name evidence="25" type="ORF">C4K68_01215</name>
</gene>
<dbReference type="GO" id="GO:0006355">
    <property type="term" value="P:regulation of DNA-templated transcription"/>
    <property type="evidence" value="ECO:0007669"/>
    <property type="project" value="InterPro"/>
</dbReference>
<evidence type="ECO:0000259" key="23">
    <source>
        <dbReference type="PROSITE" id="PS50839"/>
    </source>
</evidence>
<dbReference type="PROSITE" id="PS50112">
    <property type="entry name" value="PAS"/>
    <property type="match status" value="2"/>
</dbReference>
<dbReference type="Gene3D" id="1.20.120.160">
    <property type="entry name" value="HPT domain"/>
    <property type="match status" value="1"/>
</dbReference>
<dbReference type="CDD" id="cd00130">
    <property type="entry name" value="PAS"/>
    <property type="match status" value="3"/>
</dbReference>
<keyword evidence="5 17" id="KW-0597">Phosphoprotein</keyword>
<evidence type="ECO:0000256" key="12">
    <source>
        <dbReference type="ARBA" id="ARBA00023012"/>
    </source>
</evidence>
<evidence type="ECO:0000256" key="5">
    <source>
        <dbReference type="ARBA" id="ARBA00022553"/>
    </source>
</evidence>
<dbReference type="InterPro" id="IPR000700">
    <property type="entry name" value="PAS-assoc_C"/>
</dbReference>